<dbReference type="InterPro" id="IPR008927">
    <property type="entry name" value="6-PGluconate_DH-like_C_sf"/>
</dbReference>
<dbReference type="EC" id="1.1.1.60" evidence="6"/>
<dbReference type="Pfam" id="PF03446">
    <property type="entry name" value="NAD_binding_2"/>
    <property type="match status" value="1"/>
</dbReference>
<feature type="domain" description="3-hydroxyisobutyrate dehydrogenase-like NAD-binding" evidence="5">
    <location>
        <begin position="166"/>
        <end position="285"/>
    </location>
</feature>
<proteinExistence type="inferred from homology"/>
<evidence type="ECO:0000313" key="7">
    <source>
        <dbReference type="Proteomes" id="UP001597233"/>
    </source>
</evidence>
<dbReference type="Proteomes" id="UP001597233">
    <property type="component" value="Unassembled WGS sequence"/>
</dbReference>
<dbReference type="NCBIfam" id="TIGR01505">
    <property type="entry name" value="tartro_sem_red"/>
    <property type="match status" value="1"/>
</dbReference>
<keyword evidence="2 6" id="KW-0560">Oxidoreductase</keyword>
<accession>A0ABW4RPX5</accession>
<dbReference type="PANTHER" id="PTHR43060">
    <property type="entry name" value="3-HYDROXYISOBUTYRATE DEHYDROGENASE-LIKE 1, MITOCHONDRIAL-RELATED"/>
    <property type="match status" value="1"/>
</dbReference>
<evidence type="ECO:0000259" key="4">
    <source>
        <dbReference type="Pfam" id="PF03446"/>
    </source>
</evidence>
<dbReference type="NCBIfam" id="NF008592">
    <property type="entry name" value="PRK11559.1"/>
    <property type="match status" value="1"/>
</dbReference>
<dbReference type="InterPro" id="IPR006115">
    <property type="entry name" value="6PGDH_NADP-bd"/>
</dbReference>
<gene>
    <name evidence="6" type="primary">garR</name>
    <name evidence="6" type="ORF">ACFSC9_21680</name>
</gene>
<evidence type="ECO:0000256" key="1">
    <source>
        <dbReference type="ARBA" id="ARBA00009080"/>
    </source>
</evidence>
<reference evidence="7" key="1">
    <citation type="journal article" date="2019" name="Int. J. Syst. Evol. Microbiol.">
        <title>The Global Catalogue of Microorganisms (GCM) 10K type strain sequencing project: providing services to taxonomists for standard genome sequencing and annotation.</title>
        <authorList>
            <consortium name="The Broad Institute Genomics Platform"/>
            <consortium name="The Broad Institute Genome Sequencing Center for Infectious Disease"/>
            <person name="Wu L."/>
            <person name="Ma J."/>
        </authorList>
    </citation>
    <scope>NUCLEOTIDE SEQUENCE [LARGE SCALE GENOMIC DNA]</scope>
    <source>
        <strain evidence="7">CCUG 54950</strain>
    </source>
</reference>
<keyword evidence="7" id="KW-1185">Reference proteome</keyword>
<evidence type="ECO:0000256" key="2">
    <source>
        <dbReference type="ARBA" id="ARBA00023002"/>
    </source>
</evidence>
<feature type="domain" description="6-phosphogluconate dehydrogenase NADP-binding" evidence="4">
    <location>
        <begin position="5"/>
        <end position="163"/>
    </location>
</feature>
<dbReference type="Gene3D" id="1.10.1040.10">
    <property type="entry name" value="N-(1-d-carboxylethyl)-l-norvaline Dehydrogenase, domain 2"/>
    <property type="match status" value="1"/>
</dbReference>
<protein>
    <submittedName>
        <fullName evidence="6">2-hydroxy-3-oxopropionate reductase</fullName>
        <ecNumber evidence="6">1.1.1.60</ecNumber>
    </submittedName>
</protein>
<name>A0ABW4RPX5_9BACL</name>
<dbReference type="EMBL" id="JBHUEH010000032">
    <property type="protein sequence ID" value="MFD1888099.1"/>
    <property type="molecule type" value="Genomic_DNA"/>
</dbReference>
<dbReference type="InterPro" id="IPR015815">
    <property type="entry name" value="HIBADH-related"/>
</dbReference>
<dbReference type="InterPro" id="IPR036291">
    <property type="entry name" value="NAD(P)-bd_dom_sf"/>
</dbReference>
<sequence>MHNRLGFIGLGIMGRPMVSNLLQAGYEVTVFDINTAAVEKLVSQGARSAATPAEVATQSEIIFTMLPNSSHVQQVVLGEHGVLQGAISGSIIVDMSSISPVISRDIAVAVQTAGLHMIDAPVSGGEPKAIDGTLAIMVGGDESVFTSILPVLEVMGSQVIRVGANGSGATAKLANQIIVNLNIAAMSEALVFAAKAGIDIGKMYEAIRSGLAGSAVLDAKVPLILERNFVAGGRIDINLKDMTNVMETAHDIGVPLPLSSQLLEIFHALKVDGKAADDHGGIVQYFEKLAGVEVRANPTN</sequence>
<comment type="caution">
    <text evidence="6">The sequence shown here is derived from an EMBL/GenBank/DDBJ whole genome shotgun (WGS) entry which is preliminary data.</text>
</comment>
<keyword evidence="3" id="KW-0520">NAD</keyword>
<dbReference type="PANTHER" id="PTHR43060:SF3">
    <property type="entry name" value="2-HYDROXY-3-OXOPROPIONATE REDUCTASE"/>
    <property type="match status" value="1"/>
</dbReference>
<dbReference type="SUPFAM" id="SSF51735">
    <property type="entry name" value="NAD(P)-binding Rossmann-fold domains"/>
    <property type="match status" value="1"/>
</dbReference>
<organism evidence="6 7">
    <name type="scientific">Paenibacillus wenxiniae</name>
    <dbReference type="NCBI Taxonomy" id="1636843"/>
    <lineage>
        <taxon>Bacteria</taxon>
        <taxon>Bacillati</taxon>
        <taxon>Bacillota</taxon>
        <taxon>Bacilli</taxon>
        <taxon>Bacillales</taxon>
        <taxon>Paenibacillaceae</taxon>
        <taxon>Paenibacillus</taxon>
    </lineage>
</organism>
<dbReference type="Gene3D" id="3.40.50.720">
    <property type="entry name" value="NAD(P)-binding Rossmann-like Domain"/>
    <property type="match status" value="1"/>
</dbReference>
<dbReference type="InterPro" id="IPR029154">
    <property type="entry name" value="HIBADH-like_NADP-bd"/>
</dbReference>
<evidence type="ECO:0000313" key="6">
    <source>
        <dbReference type="EMBL" id="MFD1888099.1"/>
    </source>
</evidence>
<dbReference type="PROSITE" id="PS00895">
    <property type="entry name" value="3_HYDROXYISOBUT_DH"/>
    <property type="match status" value="1"/>
</dbReference>
<dbReference type="Pfam" id="PF14833">
    <property type="entry name" value="NAD_binding_11"/>
    <property type="match status" value="1"/>
</dbReference>
<dbReference type="SUPFAM" id="SSF48179">
    <property type="entry name" value="6-phosphogluconate dehydrogenase C-terminal domain-like"/>
    <property type="match status" value="1"/>
</dbReference>
<comment type="similarity">
    <text evidence="1">Belongs to the HIBADH-related family.</text>
</comment>
<dbReference type="GO" id="GO:0008679">
    <property type="term" value="F:2-hydroxy-3-oxopropionate reductase activity"/>
    <property type="evidence" value="ECO:0007669"/>
    <property type="project" value="UniProtKB-EC"/>
</dbReference>
<dbReference type="InterPro" id="IPR013328">
    <property type="entry name" value="6PGD_dom2"/>
</dbReference>
<evidence type="ECO:0000259" key="5">
    <source>
        <dbReference type="Pfam" id="PF14833"/>
    </source>
</evidence>
<dbReference type="RefSeq" id="WP_347323634.1">
    <property type="nucleotide sequence ID" value="NZ_JBCGUH010000002.1"/>
</dbReference>
<dbReference type="InterPro" id="IPR002204">
    <property type="entry name" value="3-OH-isobutyrate_DH-rel_CS"/>
</dbReference>
<evidence type="ECO:0000256" key="3">
    <source>
        <dbReference type="ARBA" id="ARBA00023027"/>
    </source>
</evidence>
<dbReference type="PIRSF" id="PIRSF000103">
    <property type="entry name" value="HIBADH"/>
    <property type="match status" value="1"/>
</dbReference>
<dbReference type="InterPro" id="IPR006398">
    <property type="entry name" value="Tartro_sem_red"/>
</dbReference>